<dbReference type="InterPro" id="IPR000757">
    <property type="entry name" value="Beta-glucanase-like"/>
</dbReference>
<keyword evidence="6" id="KW-1185">Reference proteome</keyword>
<keyword evidence="3" id="KW-0472">Membrane</keyword>
<accession>A0A7W5A8K2</accession>
<dbReference type="CDD" id="cd08023">
    <property type="entry name" value="GH16_laminarinase_like"/>
    <property type="match status" value="1"/>
</dbReference>
<dbReference type="InterPro" id="IPR013320">
    <property type="entry name" value="ConA-like_dom_sf"/>
</dbReference>
<feature type="domain" description="GH16" evidence="4">
    <location>
        <begin position="100"/>
        <end position="355"/>
    </location>
</feature>
<dbReference type="InterPro" id="IPR050546">
    <property type="entry name" value="Glycosyl_Hydrlase_16"/>
</dbReference>
<dbReference type="EMBL" id="JACHXG010000011">
    <property type="protein sequence ID" value="MBB3091485.1"/>
    <property type="molecule type" value="Genomic_DNA"/>
</dbReference>
<dbReference type="AlphaFoldDB" id="A0A7W5A8K2"/>
<comment type="caution">
    <text evidence="5">The sequence shown here is derived from an EMBL/GenBank/DDBJ whole genome shotgun (WGS) entry which is preliminary data.</text>
</comment>
<name>A0A7W5A8K2_9ACTN</name>
<dbReference type="PANTHER" id="PTHR10963">
    <property type="entry name" value="GLYCOSYL HYDROLASE-RELATED"/>
    <property type="match status" value="1"/>
</dbReference>
<gene>
    <name evidence="5" type="ORF">FHS12_004455</name>
</gene>
<sequence>MQQDSIRKIPTRRVRLAVGVVVVAVSAGLFTACQLRDETDPTGGERKSQDGLPGPSSSPSPETTPQTIEAPSPLTPEDGPRASEGSKAGKGTGKQEDEGSTKRGATSPNAGSDAEAEDPDGWRTLWRDDFTDLDSSRWNVRDYGQAPNQEALFMRDNVKVDQGLLHLRAKKQDVAGWNYTSGYVDSNDKAALPDEFRLEVRAKVPVERGLWPAPLWLRPDDRSSGEIDLIETFGREVNDPATHHTVHTAYGPGREQDVEVKKYSELPGTADGWHVYSMVKTPGSIRMWVDGVPTATFKSGEPSWFDRYYEVGKSWNIRINLNVGGDWNGMPDHTTDWSASESVMHLDYIHTWVRD</sequence>
<organism evidence="5 6">
    <name type="scientific">Nocardioides albus</name>
    <dbReference type="NCBI Taxonomy" id="1841"/>
    <lineage>
        <taxon>Bacteria</taxon>
        <taxon>Bacillati</taxon>
        <taxon>Actinomycetota</taxon>
        <taxon>Actinomycetes</taxon>
        <taxon>Propionibacteriales</taxon>
        <taxon>Nocardioidaceae</taxon>
        <taxon>Nocardioides</taxon>
    </lineage>
</organism>
<feature type="transmembrane region" description="Helical" evidence="3">
    <location>
        <begin position="12"/>
        <end position="32"/>
    </location>
</feature>
<dbReference type="Pfam" id="PF00722">
    <property type="entry name" value="Glyco_hydro_16"/>
    <property type="match status" value="1"/>
</dbReference>
<evidence type="ECO:0000313" key="6">
    <source>
        <dbReference type="Proteomes" id="UP000577707"/>
    </source>
</evidence>
<dbReference type="PROSITE" id="PS51762">
    <property type="entry name" value="GH16_2"/>
    <property type="match status" value="1"/>
</dbReference>
<reference evidence="5 6" key="1">
    <citation type="submission" date="2020-08" db="EMBL/GenBank/DDBJ databases">
        <title>Genomic Encyclopedia of Type Strains, Phase III (KMG-III): the genomes of soil and plant-associated and newly described type strains.</title>
        <authorList>
            <person name="Whitman W."/>
        </authorList>
    </citation>
    <scope>NUCLEOTIDE SEQUENCE [LARGE SCALE GENOMIC DNA]</scope>
    <source>
        <strain evidence="5 6">CECT 3302</strain>
    </source>
</reference>
<evidence type="ECO:0000256" key="1">
    <source>
        <dbReference type="ARBA" id="ARBA00006865"/>
    </source>
</evidence>
<dbReference type="PANTHER" id="PTHR10963:SF55">
    <property type="entry name" value="GLYCOSIDE HYDROLASE FAMILY 16 PROTEIN"/>
    <property type="match status" value="1"/>
</dbReference>
<keyword evidence="3" id="KW-0812">Transmembrane</keyword>
<evidence type="ECO:0000259" key="4">
    <source>
        <dbReference type="PROSITE" id="PS51762"/>
    </source>
</evidence>
<proteinExistence type="inferred from homology"/>
<dbReference type="GO" id="GO:0005975">
    <property type="term" value="P:carbohydrate metabolic process"/>
    <property type="evidence" value="ECO:0007669"/>
    <property type="project" value="InterPro"/>
</dbReference>
<dbReference type="Gene3D" id="2.60.120.200">
    <property type="match status" value="1"/>
</dbReference>
<protein>
    <submittedName>
        <fullName evidence="5">Beta-glucanase (GH16 family)</fullName>
    </submittedName>
</protein>
<dbReference type="Proteomes" id="UP000577707">
    <property type="component" value="Unassembled WGS sequence"/>
</dbReference>
<evidence type="ECO:0000256" key="2">
    <source>
        <dbReference type="SAM" id="MobiDB-lite"/>
    </source>
</evidence>
<dbReference type="GO" id="GO:0004553">
    <property type="term" value="F:hydrolase activity, hydrolyzing O-glycosyl compounds"/>
    <property type="evidence" value="ECO:0007669"/>
    <property type="project" value="InterPro"/>
</dbReference>
<feature type="compositionally biased region" description="Basic and acidic residues" evidence="2">
    <location>
        <begin position="36"/>
        <end position="49"/>
    </location>
</feature>
<dbReference type="SUPFAM" id="SSF49899">
    <property type="entry name" value="Concanavalin A-like lectins/glucanases"/>
    <property type="match status" value="1"/>
</dbReference>
<feature type="region of interest" description="Disordered" evidence="2">
    <location>
        <begin position="36"/>
        <end position="125"/>
    </location>
</feature>
<evidence type="ECO:0000313" key="5">
    <source>
        <dbReference type="EMBL" id="MBB3091485.1"/>
    </source>
</evidence>
<dbReference type="PROSITE" id="PS51257">
    <property type="entry name" value="PROKAR_LIPOPROTEIN"/>
    <property type="match status" value="1"/>
</dbReference>
<comment type="similarity">
    <text evidence="1">Belongs to the glycosyl hydrolase 16 family.</text>
</comment>
<evidence type="ECO:0000256" key="3">
    <source>
        <dbReference type="SAM" id="Phobius"/>
    </source>
</evidence>
<keyword evidence="3" id="KW-1133">Transmembrane helix</keyword>
<dbReference type="RefSeq" id="WP_183549707.1">
    <property type="nucleotide sequence ID" value="NZ_BMQT01000012.1"/>
</dbReference>